<accession>A0ABX1FHI7</accession>
<dbReference type="EMBL" id="VSRL01000053">
    <property type="protein sequence ID" value="NKE58375.1"/>
    <property type="molecule type" value="Genomic_DNA"/>
</dbReference>
<dbReference type="Pfam" id="PF19735">
    <property type="entry name" value="DUF6225"/>
    <property type="match status" value="1"/>
</dbReference>
<dbReference type="RefSeq" id="WP_167975044.1">
    <property type="nucleotide sequence ID" value="NZ_VSRL01000053.1"/>
</dbReference>
<dbReference type="InterPro" id="IPR045772">
    <property type="entry name" value="DUF6225"/>
</dbReference>
<name>A0ABX1FHI7_9PSEU</name>
<protein>
    <submittedName>
        <fullName evidence="1">Uncharacterized protein</fullName>
    </submittedName>
</protein>
<gene>
    <name evidence="1" type="ORF">FXN61_16705</name>
</gene>
<keyword evidence="2" id="KW-1185">Reference proteome</keyword>
<evidence type="ECO:0000313" key="2">
    <source>
        <dbReference type="Proteomes" id="UP001515943"/>
    </source>
</evidence>
<sequence>MGAVKSATWWFSRRRRHAPESPTGVEEFDHRVEAWPVGRLRTALDGVPDDLEATALVPQCAGSVMISHEMVVVGAGPDEEDILFDLELEFPSTDLGWSAGRLREALAGVLDRTVIAALARCGPDDLGVQELRVVAAGLCAGESGHRFAIKLDHPSGLRHRPSFRAM</sequence>
<proteinExistence type="predicted"/>
<reference evidence="1 2" key="1">
    <citation type="submission" date="2019-08" db="EMBL/GenBank/DDBJ databases">
        <title>Lentzea from Indian Himalayas.</title>
        <authorList>
            <person name="Mandal S."/>
            <person name="Mallick Gupta A."/>
            <person name="Maiti P.K."/>
            <person name="Sarkar J."/>
            <person name="Mandal S."/>
        </authorList>
    </citation>
    <scope>NUCLEOTIDE SEQUENCE [LARGE SCALE GENOMIC DNA]</scope>
    <source>
        <strain evidence="1 2">PSKA42</strain>
    </source>
</reference>
<evidence type="ECO:0000313" key="1">
    <source>
        <dbReference type="EMBL" id="NKE58375.1"/>
    </source>
</evidence>
<comment type="caution">
    <text evidence="1">The sequence shown here is derived from an EMBL/GenBank/DDBJ whole genome shotgun (WGS) entry which is preliminary data.</text>
</comment>
<dbReference type="Proteomes" id="UP001515943">
    <property type="component" value="Unassembled WGS sequence"/>
</dbReference>
<organism evidence="1 2">
    <name type="scientific">Lentzea indica</name>
    <dbReference type="NCBI Taxonomy" id="2604800"/>
    <lineage>
        <taxon>Bacteria</taxon>
        <taxon>Bacillati</taxon>
        <taxon>Actinomycetota</taxon>
        <taxon>Actinomycetes</taxon>
        <taxon>Pseudonocardiales</taxon>
        <taxon>Pseudonocardiaceae</taxon>
        <taxon>Lentzea</taxon>
    </lineage>
</organism>